<protein>
    <submittedName>
        <fullName evidence="2">Uncharacterized protein</fullName>
    </submittedName>
</protein>
<evidence type="ECO:0000313" key="3">
    <source>
        <dbReference type="Proteomes" id="UP000324222"/>
    </source>
</evidence>
<keyword evidence="3" id="KW-1185">Reference proteome</keyword>
<organism evidence="2 3">
    <name type="scientific">Portunus trituberculatus</name>
    <name type="common">Swimming crab</name>
    <name type="synonym">Neptunus trituberculatus</name>
    <dbReference type="NCBI Taxonomy" id="210409"/>
    <lineage>
        <taxon>Eukaryota</taxon>
        <taxon>Metazoa</taxon>
        <taxon>Ecdysozoa</taxon>
        <taxon>Arthropoda</taxon>
        <taxon>Crustacea</taxon>
        <taxon>Multicrustacea</taxon>
        <taxon>Malacostraca</taxon>
        <taxon>Eumalacostraca</taxon>
        <taxon>Eucarida</taxon>
        <taxon>Decapoda</taxon>
        <taxon>Pleocyemata</taxon>
        <taxon>Brachyura</taxon>
        <taxon>Eubrachyura</taxon>
        <taxon>Portunoidea</taxon>
        <taxon>Portunidae</taxon>
        <taxon>Portuninae</taxon>
        <taxon>Portunus</taxon>
    </lineage>
</organism>
<name>A0A5B7H8D7_PORTR</name>
<feature type="signal peptide" evidence="1">
    <location>
        <begin position="1"/>
        <end position="24"/>
    </location>
</feature>
<keyword evidence="1" id="KW-0732">Signal</keyword>
<gene>
    <name evidence="2" type="ORF">E2C01_059652</name>
</gene>
<dbReference type="AlphaFoldDB" id="A0A5B7H8D7"/>
<proteinExistence type="predicted"/>
<evidence type="ECO:0000313" key="2">
    <source>
        <dbReference type="EMBL" id="MPC65517.1"/>
    </source>
</evidence>
<reference evidence="2 3" key="1">
    <citation type="submission" date="2019-05" db="EMBL/GenBank/DDBJ databases">
        <title>Another draft genome of Portunus trituberculatus and its Hox gene families provides insights of decapod evolution.</title>
        <authorList>
            <person name="Jeong J.-H."/>
            <person name="Song I."/>
            <person name="Kim S."/>
            <person name="Choi T."/>
            <person name="Kim D."/>
            <person name="Ryu S."/>
            <person name="Kim W."/>
        </authorList>
    </citation>
    <scope>NUCLEOTIDE SEQUENCE [LARGE SCALE GENOMIC DNA]</scope>
    <source>
        <tissue evidence="2">Muscle</tissue>
    </source>
</reference>
<dbReference type="Proteomes" id="UP000324222">
    <property type="component" value="Unassembled WGS sequence"/>
</dbReference>
<comment type="caution">
    <text evidence="2">The sequence shown here is derived from an EMBL/GenBank/DDBJ whole genome shotgun (WGS) entry which is preliminary data.</text>
</comment>
<feature type="chain" id="PRO_5022973675" evidence="1">
    <location>
        <begin position="25"/>
        <end position="61"/>
    </location>
</feature>
<sequence length="61" mass="7246">MVFVNVRVLIWWMYTCMKGQLAKGNKLWEKKGLLHCQFPKTWELAKICSLTMTIFKGHQDD</sequence>
<dbReference type="EMBL" id="VSRR010023466">
    <property type="protein sequence ID" value="MPC65517.1"/>
    <property type="molecule type" value="Genomic_DNA"/>
</dbReference>
<accession>A0A5B7H8D7</accession>
<evidence type="ECO:0000256" key="1">
    <source>
        <dbReference type="SAM" id="SignalP"/>
    </source>
</evidence>